<feature type="region of interest" description="Disordered" evidence="1">
    <location>
        <begin position="133"/>
        <end position="158"/>
    </location>
</feature>
<feature type="compositionally biased region" description="Acidic residues" evidence="1">
    <location>
        <begin position="19"/>
        <end position="30"/>
    </location>
</feature>
<dbReference type="InterPro" id="IPR000313">
    <property type="entry name" value="PWWP_dom"/>
</dbReference>
<dbReference type="RefSeq" id="XP_014673113.1">
    <property type="nucleotide sequence ID" value="XM_014817627.1"/>
</dbReference>
<evidence type="ECO:0000256" key="1">
    <source>
        <dbReference type="SAM" id="MobiDB-lite"/>
    </source>
</evidence>
<dbReference type="PANTHER" id="PTHR16112">
    <property type="entry name" value="METHYL-CPG BINDING PROTEIN, DROSOPHILA"/>
    <property type="match status" value="1"/>
</dbReference>
<dbReference type="PANTHER" id="PTHR16112:SF16">
    <property type="entry name" value="SIX-BANDED, ISOFORM H"/>
    <property type="match status" value="1"/>
</dbReference>
<dbReference type="GeneID" id="106813485"/>
<feature type="region of interest" description="Disordered" evidence="1">
    <location>
        <begin position="1"/>
        <end position="31"/>
    </location>
</feature>
<name>A0ABM1ELP2_PRICU</name>
<dbReference type="Proteomes" id="UP000695022">
    <property type="component" value="Unplaced"/>
</dbReference>
<organism evidence="3 4">
    <name type="scientific">Priapulus caudatus</name>
    <name type="common">Priapulid worm</name>
    <dbReference type="NCBI Taxonomy" id="37621"/>
    <lineage>
        <taxon>Eukaryota</taxon>
        <taxon>Metazoa</taxon>
        <taxon>Ecdysozoa</taxon>
        <taxon>Scalidophora</taxon>
        <taxon>Priapulida</taxon>
        <taxon>Priapulimorpha</taxon>
        <taxon>Priapulimorphida</taxon>
        <taxon>Priapulidae</taxon>
        <taxon>Priapulus</taxon>
    </lineage>
</organism>
<keyword evidence="3" id="KW-1185">Reference proteome</keyword>
<dbReference type="CDD" id="cd20141">
    <property type="entry name" value="PWWP_MBD5"/>
    <property type="match status" value="1"/>
</dbReference>
<dbReference type="Pfam" id="PF00855">
    <property type="entry name" value="PWWP"/>
    <property type="match status" value="1"/>
</dbReference>
<evidence type="ECO:0000313" key="3">
    <source>
        <dbReference type="Proteomes" id="UP000695022"/>
    </source>
</evidence>
<proteinExistence type="predicted"/>
<dbReference type="PROSITE" id="PS50812">
    <property type="entry name" value="PWWP"/>
    <property type="match status" value="1"/>
</dbReference>
<dbReference type="SUPFAM" id="SSF63748">
    <property type="entry name" value="Tudor/PWWP/MBT"/>
    <property type="match status" value="1"/>
</dbReference>
<dbReference type="Gene3D" id="2.30.30.140">
    <property type="match status" value="1"/>
</dbReference>
<sequence length="158" mass="17340">MDVIEGGEQSMSDSSSDIGEAEEAEEEEEGAVAGGAFTVGDVVWGQSHGCASWPGKLVSEAEVGRCHAREPATHANGKVWVRWFGDHSFAQVEPDQLKSLSDGLEAHHRAWKEQRRARRMDTNLQLAIQEAMSELDRQQTPNDKLDPNDNVKVSGRVS</sequence>
<evidence type="ECO:0000313" key="4">
    <source>
        <dbReference type="RefSeq" id="XP_014673113.1"/>
    </source>
</evidence>
<protein>
    <submittedName>
        <fullName evidence="4">Methyl-CpG-binding domain protein 5-like</fullName>
    </submittedName>
</protein>
<evidence type="ECO:0000259" key="2">
    <source>
        <dbReference type="PROSITE" id="PS50812"/>
    </source>
</evidence>
<accession>A0ABM1ELP2</accession>
<feature type="domain" description="PWWP" evidence="2">
    <location>
        <begin position="39"/>
        <end position="103"/>
    </location>
</feature>
<reference evidence="4" key="1">
    <citation type="submission" date="2025-08" db="UniProtKB">
        <authorList>
            <consortium name="RefSeq"/>
        </authorList>
    </citation>
    <scope>IDENTIFICATION</scope>
</reference>
<gene>
    <name evidence="4" type="primary">LOC106813485</name>
</gene>
<dbReference type="SMART" id="SM00293">
    <property type="entry name" value="PWWP"/>
    <property type="match status" value="1"/>
</dbReference>